<evidence type="ECO:0000313" key="1">
    <source>
        <dbReference type="EMBL" id="WIC39707.1"/>
    </source>
</evidence>
<dbReference type="Proteomes" id="UP001237988">
    <property type="component" value="Segment"/>
</dbReference>
<proteinExistence type="predicted"/>
<accession>A0AAF0LWS2</accession>
<evidence type="ECO:0000313" key="2">
    <source>
        <dbReference type="Proteomes" id="UP001237988"/>
    </source>
</evidence>
<organism evidence="1 2">
    <name type="scientific">Phage Phass-1</name>
    <dbReference type="NCBI Taxonomy" id="3043662"/>
    <lineage>
        <taxon>Viruses</taxon>
        <taxon>Duplodnaviria</taxon>
        <taxon>Heunggongvirae</taxon>
        <taxon>Uroviricota</taxon>
        <taxon>Caudoviricetes</taxon>
        <taxon>Caudoviricetes code 15 clade</taxon>
    </lineage>
</organism>
<name>A0AAF0LWS2_9CAUD</name>
<protein>
    <submittedName>
        <fullName evidence="1">Uncharacterized protein</fullName>
    </submittedName>
</protein>
<dbReference type="EMBL" id="OQ749652">
    <property type="protein sequence ID" value="WIC39707.1"/>
    <property type="molecule type" value="Genomic_DNA"/>
</dbReference>
<sequence>MFGFTDFRGNQSMGDMQALKDYLFGISIRKYEDDGLAVNYPAVSKRRNKYQIDGVRKVVFDSEKNPVHVGDKVFYLQDLELYFEDEERPFTLHFPNFVRGYTLTPLLLSYLKSDK</sequence>
<reference evidence="1" key="1">
    <citation type="submission" date="2023-04" db="EMBL/GenBank/DDBJ databases">
        <title>Bacteriophage Phass-1 Discovered in the Human Gut Virome - the Founding Member of the Proposed New Family Phassviridae.</title>
        <authorList>
            <person name="Tikunov A.Y."/>
            <person name="Morozova V.V."/>
            <person name="Chechushkov A.V."/>
            <person name="Tikunova N.V."/>
        </authorList>
    </citation>
    <scope>NUCLEOTIDE SEQUENCE</scope>
</reference>